<comment type="caution">
    <text evidence="1">The sequence shown here is derived from an EMBL/GenBank/DDBJ whole genome shotgun (WGS) entry which is preliminary data.</text>
</comment>
<gene>
    <name evidence="1" type="ORF">LCGC14_0823280</name>
</gene>
<dbReference type="AlphaFoldDB" id="A0A0F9PMT0"/>
<dbReference type="EMBL" id="LAZR01002324">
    <property type="protein sequence ID" value="KKN31499.1"/>
    <property type="molecule type" value="Genomic_DNA"/>
</dbReference>
<organism evidence="1">
    <name type="scientific">marine sediment metagenome</name>
    <dbReference type="NCBI Taxonomy" id="412755"/>
    <lineage>
        <taxon>unclassified sequences</taxon>
        <taxon>metagenomes</taxon>
        <taxon>ecological metagenomes</taxon>
    </lineage>
</organism>
<protein>
    <submittedName>
        <fullName evidence="1">Uncharacterized protein</fullName>
    </submittedName>
</protein>
<reference evidence="1" key="1">
    <citation type="journal article" date="2015" name="Nature">
        <title>Complex archaea that bridge the gap between prokaryotes and eukaryotes.</title>
        <authorList>
            <person name="Spang A."/>
            <person name="Saw J.H."/>
            <person name="Jorgensen S.L."/>
            <person name="Zaremba-Niedzwiedzka K."/>
            <person name="Martijn J."/>
            <person name="Lind A.E."/>
            <person name="van Eijk R."/>
            <person name="Schleper C."/>
            <person name="Guy L."/>
            <person name="Ettema T.J."/>
        </authorList>
    </citation>
    <scope>NUCLEOTIDE SEQUENCE</scope>
</reference>
<name>A0A0F9PMT0_9ZZZZ</name>
<evidence type="ECO:0000313" key="1">
    <source>
        <dbReference type="EMBL" id="KKN31499.1"/>
    </source>
</evidence>
<accession>A0A0F9PMT0</accession>
<sequence>MMSIKDRILMFLFPWRRIRYIKAQFRKEDAEAIMAIPDMGESLLKHLRYAREKAEKERIKHHKKLGIFE</sequence>
<proteinExistence type="predicted"/>